<dbReference type="SUPFAM" id="SSF46894">
    <property type="entry name" value="C-terminal effector domain of the bipartite response regulators"/>
    <property type="match status" value="1"/>
</dbReference>
<dbReference type="Gene3D" id="3.40.50.2300">
    <property type="match status" value="1"/>
</dbReference>
<dbReference type="Pfam" id="PF00072">
    <property type="entry name" value="Response_reg"/>
    <property type="match status" value="1"/>
</dbReference>
<feature type="modified residue" description="4-aspartylphosphate" evidence="3">
    <location>
        <position position="64"/>
    </location>
</feature>
<evidence type="ECO:0000256" key="1">
    <source>
        <dbReference type="ARBA" id="ARBA00022553"/>
    </source>
</evidence>
<proteinExistence type="predicted"/>
<dbReference type="PANTHER" id="PTHR43214">
    <property type="entry name" value="TWO-COMPONENT RESPONSE REGULATOR"/>
    <property type="match status" value="1"/>
</dbReference>
<gene>
    <name evidence="5" type="ORF">NX778_10845</name>
</gene>
<dbReference type="InterPro" id="IPR011006">
    <property type="entry name" value="CheY-like_superfamily"/>
</dbReference>
<evidence type="ECO:0000259" key="4">
    <source>
        <dbReference type="PROSITE" id="PS50110"/>
    </source>
</evidence>
<organism evidence="5 6">
    <name type="scientific">Massilia terrae</name>
    <dbReference type="NCBI Taxonomy" id="1811224"/>
    <lineage>
        <taxon>Bacteria</taxon>
        <taxon>Pseudomonadati</taxon>
        <taxon>Pseudomonadota</taxon>
        <taxon>Betaproteobacteria</taxon>
        <taxon>Burkholderiales</taxon>
        <taxon>Oxalobacteraceae</taxon>
        <taxon>Telluria group</taxon>
        <taxon>Massilia</taxon>
    </lineage>
</organism>
<keyword evidence="2" id="KW-0238">DNA-binding</keyword>
<dbReference type="InterPro" id="IPR000792">
    <property type="entry name" value="Tscrpt_reg_LuxR_C"/>
</dbReference>
<evidence type="ECO:0000313" key="6">
    <source>
        <dbReference type="Proteomes" id="UP001204621"/>
    </source>
</evidence>
<dbReference type="Proteomes" id="UP001204621">
    <property type="component" value="Unassembled WGS sequence"/>
</dbReference>
<name>A0ABT2CX51_9BURK</name>
<dbReference type="RefSeq" id="WP_258811736.1">
    <property type="nucleotide sequence ID" value="NZ_JANUGU010000002.1"/>
</dbReference>
<dbReference type="CDD" id="cd17535">
    <property type="entry name" value="REC_NarL-like"/>
    <property type="match status" value="1"/>
</dbReference>
<dbReference type="Pfam" id="PF00196">
    <property type="entry name" value="GerE"/>
    <property type="match status" value="1"/>
</dbReference>
<reference evidence="5 6" key="1">
    <citation type="submission" date="2022-08" db="EMBL/GenBank/DDBJ databases">
        <title>Reclassification of Massilia species as members of the genera Telluria, Duganella, Pseudoduganella, Mokoshia gen. nov. and Zemynaea gen. nov. using orthogonal and non-orthogonal genome-based approaches.</title>
        <authorList>
            <person name="Bowman J.P."/>
        </authorList>
    </citation>
    <scope>NUCLEOTIDE SEQUENCE [LARGE SCALE GENOMIC DNA]</scope>
    <source>
        <strain evidence="5 6">JCM 31606</strain>
    </source>
</reference>
<dbReference type="PROSITE" id="PS50110">
    <property type="entry name" value="RESPONSE_REGULATORY"/>
    <property type="match status" value="1"/>
</dbReference>
<feature type="domain" description="Response regulatory" evidence="4">
    <location>
        <begin position="12"/>
        <end position="128"/>
    </location>
</feature>
<dbReference type="SUPFAM" id="SSF52172">
    <property type="entry name" value="CheY-like"/>
    <property type="match status" value="1"/>
</dbReference>
<dbReference type="InterPro" id="IPR001789">
    <property type="entry name" value="Sig_transdc_resp-reg_receiver"/>
</dbReference>
<sequence>MNTVTERTIPIRVMLVDDHQTLLWGLERLIDTATPHMQVVGAASTPAEAVEKAAALVPDVILLDLDLAGENAAEYLPAMLDNGVSRALVLTGERRQPVLDAAVRAGARGVLGKDVSADVLIKAIEKTYDGELWLDREAMSRVFASLTAPRTRDPLELVHASLTGRERVVIDAVVAYADCLNKTIAQRLFMSDHTLRNHLTTIYHKLDVKTRLELYVYATRHNLARPLGTAETGVPN</sequence>
<dbReference type="EMBL" id="JANUGU010000002">
    <property type="protein sequence ID" value="MCS0658561.1"/>
    <property type="molecule type" value="Genomic_DNA"/>
</dbReference>
<evidence type="ECO:0000313" key="5">
    <source>
        <dbReference type="EMBL" id="MCS0658561.1"/>
    </source>
</evidence>
<dbReference type="InterPro" id="IPR039420">
    <property type="entry name" value="WalR-like"/>
</dbReference>
<dbReference type="SMART" id="SM00448">
    <property type="entry name" value="REC"/>
    <property type="match status" value="1"/>
</dbReference>
<comment type="caution">
    <text evidence="5">The sequence shown here is derived from an EMBL/GenBank/DDBJ whole genome shotgun (WGS) entry which is preliminary data.</text>
</comment>
<protein>
    <submittedName>
        <fullName evidence="5">Response regulator transcription factor</fullName>
    </submittedName>
</protein>
<dbReference type="InterPro" id="IPR016032">
    <property type="entry name" value="Sig_transdc_resp-reg_C-effctor"/>
</dbReference>
<dbReference type="PANTHER" id="PTHR43214:SF38">
    <property type="entry name" value="NITRATE_NITRITE RESPONSE REGULATOR PROTEIN NARL"/>
    <property type="match status" value="1"/>
</dbReference>
<dbReference type="InterPro" id="IPR058245">
    <property type="entry name" value="NreC/VraR/RcsB-like_REC"/>
</dbReference>
<dbReference type="SMART" id="SM00421">
    <property type="entry name" value="HTH_LUXR"/>
    <property type="match status" value="1"/>
</dbReference>
<keyword evidence="6" id="KW-1185">Reference proteome</keyword>
<keyword evidence="1 3" id="KW-0597">Phosphoprotein</keyword>
<evidence type="ECO:0000256" key="3">
    <source>
        <dbReference type="PROSITE-ProRule" id="PRU00169"/>
    </source>
</evidence>
<evidence type="ECO:0000256" key="2">
    <source>
        <dbReference type="ARBA" id="ARBA00023125"/>
    </source>
</evidence>
<accession>A0ABT2CX51</accession>